<accession>A0A221KJ58</accession>
<dbReference type="GO" id="GO:0006950">
    <property type="term" value="P:response to stress"/>
    <property type="evidence" value="ECO:0007669"/>
    <property type="project" value="TreeGrafter"/>
</dbReference>
<dbReference type="SMART" id="SM00347">
    <property type="entry name" value="HTH_MARR"/>
    <property type="match status" value="1"/>
</dbReference>
<dbReference type="KEGG" id="vff:VITFI_CDS3304"/>
<dbReference type="InterPro" id="IPR000835">
    <property type="entry name" value="HTH_MarR-typ"/>
</dbReference>
<dbReference type="EMBL" id="CP022424">
    <property type="protein sequence ID" value="ASM79081.1"/>
    <property type="molecule type" value="Genomic_DNA"/>
</dbReference>
<dbReference type="PANTHER" id="PTHR33164">
    <property type="entry name" value="TRANSCRIPTIONAL REGULATOR, MARR FAMILY"/>
    <property type="match status" value="1"/>
</dbReference>
<dbReference type="Pfam" id="PF12802">
    <property type="entry name" value="MarR_2"/>
    <property type="match status" value="1"/>
</dbReference>
<evidence type="ECO:0000313" key="2">
    <source>
        <dbReference type="EMBL" id="ASM79081.1"/>
    </source>
</evidence>
<name>A0A221KJ58_VITFI</name>
<geneLocation type="plasmid" evidence="3">
    <name>pvf1</name>
</geneLocation>
<dbReference type="InterPro" id="IPR036388">
    <property type="entry name" value="WH-like_DNA-bd_sf"/>
</dbReference>
<proteinExistence type="predicted"/>
<dbReference type="InterPro" id="IPR036390">
    <property type="entry name" value="WH_DNA-bd_sf"/>
</dbReference>
<sequence length="154" mass="17620">MSMSTLPHRNLPLLLLQAREAVISRFRPLLHEQGLTEQQWRIIRTLLERGPLEPRELVQICHISSPSLTGILARMTDTGWIARERMAHDQRRVLVSLTPQSHQAAEALAPRIEALYRHMEGHMSPEFMQQFYATLDALIDRMADLPGPIAQADE</sequence>
<evidence type="ECO:0000313" key="3">
    <source>
        <dbReference type="Proteomes" id="UP000199729"/>
    </source>
</evidence>
<evidence type="ECO:0000259" key="1">
    <source>
        <dbReference type="PROSITE" id="PS50995"/>
    </source>
</evidence>
<keyword evidence="3" id="KW-1185">Reference proteome</keyword>
<dbReference type="NCBIfam" id="TIGR02337">
    <property type="entry name" value="HpaR"/>
    <property type="match status" value="1"/>
</dbReference>
<organism evidence="2 3">
    <name type="scientific">Vitreoscilla filiformis</name>
    <dbReference type="NCBI Taxonomy" id="63"/>
    <lineage>
        <taxon>Bacteria</taxon>
        <taxon>Pseudomonadati</taxon>
        <taxon>Pseudomonadota</taxon>
        <taxon>Betaproteobacteria</taxon>
        <taxon>Neisseriales</taxon>
        <taxon>Neisseriaceae</taxon>
        <taxon>Vitreoscilla</taxon>
    </lineage>
</organism>
<dbReference type="InterPro" id="IPR039422">
    <property type="entry name" value="MarR/SlyA-like"/>
</dbReference>
<dbReference type="SUPFAM" id="SSF46785">
    <property type="entry name" value="Winged helix' DNA-binding domain"/>
    <property type="match status" value="1"/>
</dbReference>
<dbReference type="GO" id="GO:0003677">
    <property type="term" value="F:DNA binding"/>
    <property type="evidence" value="ECO:0007669"/>
    <property type="project" value="InterPro"/>
</dbReference>
<dbReference type="Gene3D" id="1.10.10.10">
    <property type="entry name" value="Winged helix-like DNA-binding domain superfamily/Winged helix DNA-binding domain"/>
    <property type="match status" value="1"/>
</dbReference>
<dbReference type="Proteomes" id="UP000199729">
    <property type="component" value="Plasmid pVF1"/>
</dbReference>
<keyword evidence="2" id="KW-0614">Plasmid</keyword>
<gene>
    <name evidence="2" type="ORF">VITFI_CDS3304</name>
</gene>
<protein>
    <submittedName>
        <fullName evidence="2">MarR family transcriptional regulator</fullName>
    </submittedName>
</protein>
<dbReference type="GO" id="GO:0003700">
    <property type="term" value="F:DNA-binding transcription factor activity"/>
    <property type="evidence" value="ECO:0007669"/>
    <property type="project" value="InterPro"/>
</dbReference>
<dbReference type="AlphaFoldDB" id="A0A221KJ58"/>
<dbReference type="GO" id="GO:0045892">
    <property type="term" value="P:negative regulation of DNA-templated transcription"/>
    <property type="evidence" value="ECO:0007669"/>
    <property type="project" value="InterPro"/>
</dbReference>
<feature type="domain" description="HTH marR-type" evidence="1">
    <location>
        <begin position="8"/>
        <end position="144"/>
    </location>
</feature>
<dbReference type="PROSITE" id="PS50995">
    <property type="entry name" value="HTH_MARR_2"/>
    <property type="match status" value="1"/>
</dbReference>
<reference evidence="2 3" key="1">
    <citation type="submission" date="2017-07" db="EMBL/GenBank/DDBJ databases">
        <title>Complete Genome Sequence of the cosmetic ferment Vitreoscilla filiformis (ATCC15551).</title>
        <authorList>
            <person name="Contreras S."/>
            <person name="Sagory-Zalkind P."/>
            <person name="Blanquart H."/>
            <person name="Iltis A."/>
            <person name="Morand S.C."/>
        </authorList>
    </citation>
    <scope>NUCLEOTIDE SEQUENCE [LARGE SCALE GENOMIC DNA]</scope>
    <source>
        <strain evidence="2 3">ATCC 15551</strain>
        <plasmid evidence="3">Plasmid pvf1</plasmid>
    </source>
</reference>
<dbReference type="PANTHER" id="PTHR33164:SF13">
    <property type="entry name" value="4-HYDROXYPHENYLACETATE CATABOLISM PROTEIN"/>
    <property type="match status" value="1"/>
</dbReference>
<dbReference type="InterPro" id="IPR012712">
    <property type="entry name" value="HpaR/FarR"/>
</dbReference>